<evidence type="ECO:0000313" key="12">
    <source>
        <dbReference type="Proteomes" id="UP001165289"/>
    </source>
</evidence>
<sequence length="351" mass="38848">MGKTSKDKRDIYYRLAKEEGWRARSAYKLLQIDDQFKIIEGAKRVVDLCAAPGSWSQVLSRRLRPDQDPSVKIVAVDLQAMSPLPGVTQLQGDITSEVTANEIIAHFEGAHADVVVCDGAPDVTGIHDLDEYIQAQLLLAALNITTHVLKPNGAFVAKIFRGKDVSLLFMQLQLFFKHVSCAKPRASRNSSIEAFVVCQNYSPPDGYIPNMANPLLNPQSCPDFSQLGGINRAIVPFVVCGDLNCLDADKNYSLDELEDREYKQLEPTQAPIHPPYETALNMKKSGQACIPPLIDDVIIEEMVASDNEFEDGIPLDILTELSISQEIQPDLIPDLPDNEPLLPPDFLINKL</sequence>
<dbReference type="EMBL" id="JAKMXF010000300">
    <property type="protein sequence ID" value="KAI6652075.1"/>
    <property type="molecule type" value="Genomic_DNA"/>
</dbReference>
<dbReference type="PANTHER" id="PTHR10920:SF12">
    <property type="entry name" value="TRNA (CYTIDINE(32)_GUANOSINE(34)-2'-O)-METHYLTRANSFERASE-RELATED"/>
    <property type="match status" value="1"/>
</dbReference>
<evidence type="ECO:0000256" key="8">
    <source>
        <dbReference type="ARBA" id="ARBA00048902"/>
    </source>
</evidence>
<dbReference type="InterPro" id="IPR050082">
    <property type="entry name" value="RNA_methyltr_RlmE"/>
</dbReference>
<dbReference type="Proteomes" id="UP001165289">
    <property type="component" value="Unassembled WGS sequence"/>
</dbReference>
<protein>
    <recommendedName>
        <fullName evidence="9">Putative tRNA (cytidine(32)/guanosine(34)-2'-O)-methyltransferase</fullName>
        <ecNumber evidence="9">2.1.1.205</ecNumber>
    </recommendedName>
    <alternativeName>
        <fullName evidence="9">2'-O-ribose RNA methyltransferase TRM7 homolog</fullName>
    </alternativeName>
</protein>
<evidence type="ECO:0000256" key="2">
    <source>
        <dbReference type="ARBA" id="ARBA00004496"/>
    </source>
</evidence>
<feature type="binding site" evidence="9">
    <location>
        <position position="93"/>
    </location>
    <ligand>
        <name>S-adenosyl-L-methionine</name>
        <dbReference type="ChEBI" id="CHEBI:59789"/>
    </ligand>
</feature>
<dbReference type="Gene3D" id="3.40.50.150">
    <property type="entry name" value="Vaccinia Virus protein VP39"/>
    <property type="match status" value="1"/>
</dbReference>
<evidence type="ECO:0000256" key="9">
    <source>
        <dbReference type="HAMAP-Rule" id="MF_03162"/>
    </source>
</evidence>
<dbReference type="GO" id="GO:0005634">
    <property type="term" value="C:nucleus"/>
    <property type="evidence" value="ECO:0007669"/>
    <property type="project" value="UniProtKB-SubCell"/>
</dbReference>
<keyword evidence="3 9" id="KW-0963">Cytoplasm</keyword>
<dbReference type="FunFam" id="3.40.50.150:FF:000040">
    <property type="entry name" value="Putative ribosomal RNA methyltransferase 1"/>
    <property type="match status" value="1"/>
</dbReference>
<evidence type="ECO:0000256" key="3">
    <source>
        <dbReference type="ARBA" id="ARBA00022490"/>
    </source>
</evidence>
<comment type="catalytic activity">
    <reaction evidence="8 9">
        <text>cytidine(32)/guanosine(34) in tRNA + 2 S-adenosyl-L-methionine = 2'-O-methylcytidine(32)/2'-O-methylguanosine(34) in tRNA + 2 S-adenosyl-L-homocysteine + 2 H(+)</text>
        <dbReference type="Rhea" id="RHEA:42396"/>
        <dbReference type="Rhea" id="RHEA-COMP:10246"/>
        <dbReference type="Rhea" id="RHEA-COMP:10247"/>
        <dbReference type="ChEBI" id="CHEBI:15378"/>
        <dbReference type="ChEBI" id="CHEBI:57856"/>
        <dbReference type="ChEBI" id="CHEBI:59789"/>
        <dbReference type="ChEBI" id="CHEBI:74269"/>
        <dbReference type="ChEBI" id="CHEBI:74445"/>
        <dbReference type="ChEBI" id="CHEBI:74495"/>
        <dbReference type="ChEBI" id="CHEBI:82748"/>
        <dbReference type="EC" id="2.1.1.205"/>
    </reaction>
</comment>
<reference evidence="11 12" key="1">
    <citation type="journal article" date="2023" name="BMC Biol.">
        <title>The compact genome of the sponge Oopsacas minuta (Hexactinellida) is lacking key metazoan core genes.</title>
        <authorList>
            <person name="Santini S."/>
            <person name="Schenkelaars Q."/>
            <person name="Jourda C."/>
            <person name="Duchesne M."/>
            <person name="Belahbib H."/>
            <person name="Rocher C."/>
            <person name="Selva M."/>
            <person name="Riesgo A."/>
            <person name="Vervoort M."/>
            <person name="Leys S.P."/>
            <person name="Kodjabachian L."/>
            <person name="Le Bivic A."/>
            <person name="Borchiellini C."/>
            <person name="Claverie J.M."/>
            <person name="Renard E."/>
        </authorList>
    </citation>
    <scope>NUCLEOTIDE SEQUENCE [LARGE SCALE GENOMIC DNA]</scope>
    <source>
        <strain evidence="11">SPO-2</strain>
    </source>
</reference>
<comment type="caution">
    <text evidence="11">The sequence shown here is derived from an EMBL/GenBank/DDBJ whole genome shotgun (WGS) entry which is preliminary data.</text>
</comment>
<name>A0AAV7JUD1_9METZ</name>
<comment type="function">
    <text evidence="9">Methylates the 2'-O-ribose of nucleotides at positions 32 and 34 of the tRNA anticodon loop of substrate tRNAs.</text>
</comment>
<keyword evidence="7 9" id="KW-0819">tRNA processing</keyword>
<dbReference type="GO" id="GO:0002181">
    <property type="term" value="P:cytoplasmic translation"/>
    <property type="evidence" value="ECO:0007669"/>
    <property type="project" value="UniProtKB-UniRule"/>
</dbReference>
<gene>
    <name evidence="11" type="ORF">LOD99_4620</name>
</gene>
<dbReference type="HAMAP" id="MF_03162">
    <property type="entry name" value="RNA_methyltr_E_TRM7"/>
    <property type="match status" value="1"/>
</dbReference>
<comment type="subcellular location">
    <subcellularLocation>
        <location evidence="2 9">Cytoplasm</location>
    </subcellularLocation>
    <subcellularLocation>
        <location evidence="1">Nucleus</location>
    </subcellularLocation>
</comment>
<feature type="binding site" evidence="9">
    <location>
        <position position="77"/>
    </location>
    <ligand>
        <name>S-adenosyl-L-methionine</name>
        <dbReference type="ChEBI" id="CHEBI:59789"/>
    </ligand>
</feature>
<evidence type="ECO:0000256" key="6">
    <source>
        <dbReference type="ARBA" id="ARBA00022691"/>
    </source>
</evidence>
<dbReference type="InterPro" id="IPR029063">
    <property type="entry name" value="SAM-dependent_MTases_sf"/>
</dbReference>
<feature type="binding site" evidence="9">
    <location>
        <position position="55"/>
    </location>
    <ligand>
        <name>S-adenosyl-L-methionine</name>
        <dbReference type="ChEBI" id="CHEBI:59789"/>
    </ligand>
</feature>
<keyword evidence="12" id="KW-1185">Reference proteome</keyword>
<dbReference type="PANTHER" id="PTHR10920">
    <property type="entry name" value="RIBOSOMAL RNA METHYLTRANSFERASE"/>
    <property type="match status" value="1"/>
</dbReference>
<evidence type="ECO:0000256" key="5">
    <source>
        <dbReference type="ARBA" id="ARBA00022679"/>
    </source>
</evidence>
<comment type="similarity">
    <text evidence="9">Belongs to the class I-like SAM-binding methyltransferase superfamily. RNA methyltransferase RlmE family. TRM7 subfamily.</text>
</comment>
<keyword evidence="6 9" id="KW-0949">S-adenosyl-L-methionine</keyword>
<dbReference type="GO" id="GO:0002128">
    <property type="term" value="P:tRNA nucleoside ribose methylation"/>
    <property type="evidence" value="ECO:0007669"/>
    <property type="project" value="UniProtKB-UniRule"/>
</dbReference>
<proteinExistence type="inferred from homology"/>
<evidence type="ECO:0000256" key="7">
    <source>
        <dbReference type="ARBA" id="ARBA00022694"/>
    </source>
</evidence>
<dbReference type="GO" id="GO:0005737">
    <property type="term" value="C:cytoplasm"/>
    <property type="evidence" value="ECO:0007669"/>
    <property type="project" value="UniProtKB-SubCell"/>
</dbReference>
<feature type="binding site" evidence="9">
    <location>
        <position position="118"/>
    </location>
    <ligand>
        <name>S-adenosyl-L-methionine</name>
        <dbReference type="ChEBI" id="CHEBI:59789"/>
    </ligand>
</feature>
<evidence type="ECO:0000256" key="1">
    <source>
        <dbReference type="ARBA" id="ARBA00004123"/>
    </source>
</evidence>
<dbReference type="InterPro" id="IPR028590">
    <property type="entry name" value="RNA_methyltr_E_TRM7"/>
</dbReference>
<dbReference type="EC" id="2.1.1.205" evidence="9"/>
<dbReference type="SUPFAM" id="SSF53335">
    <property type="entry name" value="S-adenosyl-L-methionine-dependent methyltransferases"/>
    <property type="match status" value="1"/>
</dbReference>
<evidence type="ECO:0000256" key="4">
    <source>
        <dbReference type="ARBA" id="ARBA00022603"/>
    </source>
</evidence>
<evidence type="ECO:0000259" key="10">
    <source>
        <dbReference type="Pfam" id="PF01728"/>
    </source>
</evidence>
<dbReference type="AlphaFoldDB" id="A0AAV7JUD1"/>
<feature type="active site" description="Proton acceptor" evidence="9">
    <location>
        <position position="158"/>
    </location>
</feature>
<dbReference type="InterPro" id="IPR002877">
    <property type="entry name" value="RNA_MeTrfase_FtsJ_dom"/>
</dbReference>
<organism evidence="11 12">
    <name type="scientific">Oopsacas minuta</name>
    <dbReference type="NCBI Taxonomy" id="111878"/>
    <lineage>
        <taxon>Eukaryota</taxon>
        <taxon>Metazoa</taxon>
        <taxon>Porifera</taxon>
        <taxon>Hexactinellida</taxon>
        <taxon>Hexasterophora</taxon>
        <taxon>Lyssacinosida</taxon>
        <taxon>Leucopsacidae</taxon>
        <taxon>Oopsacas</taxon>
    </lineage>
</organism>
<feature type="domain" description="Ribosomal RNA methyltransferase FtsJ" evidence="10">
    <location>
        <begin position="21"/>
        <end position="201"/>
    </location>
</feature>
<keyword evidence="4 9" id="KW-0489">Methyltransferase</keyword>
<accession>A0AAV7JUD1</accession>
<dbReference type="InterPro" id="IPR015507">
    <property type="entry name" value="rRNA-MeTfrase_E"/>
</dbReference>
<feature type="binding site" evidence="9">
    <location>
        <position position="53"/>
    </location>
    <ligand>
        <name>S-adenosyl-L-methionine</name>
        <dbReference type="ChEBI" id="CHEBI:59789"/>
    </ligand>
</feature>
<keyword evidence="5 9" id="KW-0808">Transferase</keyword>
<dbReference type="Pfam" id="PF01728">
    <property type="entry name" value="FtsJ"/>
    <property type="match status" value="1"/>
</dbReference>
<dbReference type="HAMAP" id="MF_01547">
    <property type="entry name" value="RNA_methyltr_E"/>
    <property type="match status" value="1"/>
</dbReference>
<evidence type="ECO:0000313" key="11">
    <source>
        <dbReference type="EMBL" id="KAI6652075.1"/>
    </source>
</evidence>
<dbReference type="GO" id="GO:0106340">
    <property type="term" value="F:tRNA (guanosine(34)-2'-O)-methyltransferase activity"/>
    <property type="evidence" value="ECO:0007669"/>
    <property type="project" value="UniProtKB-ARBA"/>
</dbReference>